<organism evidence="2 3">
    <name type="scientific">Marchantia polymorpha subsp. ruderalis</name>
    <dbReference type="NCBI Taxonomy" id="1480154"/>
    <lineage>
        <taxon>Eukaryota</taxon>
        <taxon>Viridiplantae</taxon>
        <taxon>Streptophyta</taxon>
        <taxon>Embryophyta</taxon>
        <taxon>Marchantiophyta</taxon>
        <taxon>Marchantiopsida</taxon>
        <taxon>Marchantiidae</taxon>
        <taxon>Marchantiales</taxon>
        <taxon>Marchantiaceae</taxon>
        <taxon>Marchantia</taxon>
    </lineage>
</organism>
<protein>
    <submittedName>
        <fullName evidence="2">Uncharacterized protein</fullName>
    </submittedName>
</protein>
<dbReference type="PANTHER" id="PTHR33874:SF4">
    <property type="entry name" value="EXPRESSED PROTEIN"/>
    <property type="match status" value="1"/>
</dbReference>
<evidence type="ECO:0000256" key="1">
    <source>
        <dbReference type="SAM" id="MobiDB-lite"/>
    </source>
</evidence>
<gene>
    <name evidence="2" type="ORF">AXG93_872s1220</name>
</gene>
<dbReference type="Proteomes" id="UP000077202">
    <property type="component" value="Unassembled WGS sequence"/>
</dbReference>
<dbReference type="AlphaFoldDB" id="A0A176VL78"/>
<sequence>MHGEGLSVAVAVVEVADVAWAALERRHDKSRDAVARDKEFSEAEGALEQEREENRRLRARLEEYQKALEDMQVRGEQDDTSELYQRLIKKVDSPEFLSKLADCSEGSKSPERMDVNTADDPSSWLVVTDKDLTEKELKVERDELGQDGYVVITQEDIVDGIASFMARYISSIPQTKAMTPQELQKAISQAFTDLERRGKLRKLWNCGKFMYSAASWGATAVGLYKNPVIVRAATMAVWTSCCVVARLLV</sequence>
<name>A0A176VL78_MARPO</name>
<evidence type="ECO:0000313" key="3">
    <source>
        <dbReference type="Proteomes" id="UP000077202"/>
    </source>
</evidence>
<proteinExistence type="predicted"/>
<feature type="region of interest" description="Disordered" evidence="1">
    <location>
        <begin position="31"/>
        <end position="53"/>
    </location>
</feature>
<accession>A0A176VL78</accession>
<keyword evidence="3" id="KW-1185">Reference proteome</keyword>
<evidence type="ECO:0000313" key="2">
    <source>
        <dbReference type="EMBL" id="OAE21153.1"/>
    </source>
</evidence>
<dbReference type="PANTHER" id="PTHR33874">
    <property type="entry name" value="RING FINGER PROTEIN"/>
    <property type="match status" value="1"/>
</dbReference>
<dbReference type="EMBL" id="LVLJ01003524">
    <property type="protein sequence ID" value="OAE21153.1"/>
    <property type="molecule type" value="Genomic_DNA"/>
</dbReference>
<feature type="compositionally biased region" description="Basic and acidic residues" evidence="1">
    <location>
        <begin position="31"/>
        <end position="41"/>
    </location>
</feature>
<reference evidence="2" key="1">
    <citation type="submission" date="2016-03" db="EMBL/GenBank/DDBJ databases">
        <title>Mechanisms controlling the formation of the plant cell surface in tip-growing cells are functionally conserved among land plants.</title>
        <authorList>
            <person name="Honkanen S."/>
            <person name="Jones V.A."/>
            <person name="Morieri G."/>
            <person name="Champion C."/>
            <person name="Hetherington A.J."/>
            <person name="Kelly S."/>
            <person name="Saint-Marcoux D."/>
            <person name="Proust H."/>
            <person name="Prescott H."/>
            <person name="Dolan L."/>
        </authorList>
    </citation>
    <scope>NUCLEOTIDE SEQUENCE [LARGE SCALE GENOMIC DNA]</scope>
    <source>
        <tissue evidence="2">Whole gametophyte</tissue>
    </source>
</reference>
<comment type="caution">
    <text evidence="2">The sequence shown here is derived from an EMBL/GenBank/DDBJ whole genome shotgun (WGS) entry which is preliminary data.</text>
</comment>